<organism evidence="7 8">
    <name type="scientific">Amphibalanus amphitrite</name>
    <name type="common">Striped barnacle</name>
    <name type="synonym">Balanus amphitrite</name>
    <dbReference type="NCBI Taxonomy" id="1232801"/>
    <lineage>
        <taxon>Eukaryota</taxon>
        <taxon>Metazoa</taxon>
        <taxon>Ecdysozoa</taxon>
        <taxon>Arthropoda</taxon>
        <taxon>Crustacea</taxon>
        <taxon>Multicrustacea</taxon>
        <taxon>Cirripedia</taxon>
        <taxon>Thoracica</taxon>
        <taxon>Thoracicalcarea</taxon>
        <taxon>Balanomorpha</taxon>
        <taxon>Balanoidea</taxon>
        <taxon>Balanidae</taxon>
        <taxon>Amphibalaninae</taxon>
        <taxon>Amphibalanus</taxon>
    </lineage>
</organism>
<sequence length="417" mass="45000">MNPALSRSQQLTKPAVRPTKLAETVLELRHRTGLPRGDGEAEGADADQTGDAGEPAEPALSAVEQRLRSLALCSTETMFVMLRAQDEEHVLCRLDWSQSGVLTVRPDFSPGSLPYRLQASEGQKGLYAYRLEWVPPPADEARAADLSASHAQAAQSRSRRDTGTRPAPALEFPLPPVGTLLVALNGELVSAGGFHGDNLFIQFFIELPKGWRAGADTRLSGITQLCRAPRGRDAHFGFPISAELTFNAPDDQEPAFQRWPTLYVEVLSEDALGMVRTEGYCHLSVPTTAGSVSRRLAAWRPIGSREAQLRRFFIGGSPELEDPSFVAVPTDFQGSRLSRYGFRTETTGEVSVRLSALHQSQSWAQRPAGPAAAAAGVGAVLEAFRRARLRMLRARQQFEESATEAAASGGGAAVSVG</sequence>
<protein>
    <submittedName>
        <fullName evidence="7">Meckel syndrome type 1 protein</fullName>
    </submittedName>
</protein>
<feature type="region of interest" description="Disordered" evidence="6">
    <location>
        <begin position="1"/>
        <end position="56"/>
    </location>
</feature>
<evidence type="ECO:0000256" key="6">
    <source>
        <dbReference type="SAM" id="MobiDB-lite"/>
    </source>
</evidence>
<evidence type="ECO:0000256" key="4">
    <source>
        <dbReference type="ARBA" id="ARBA00023212"/>
    </source>
</evidence>
<dbReference type="InterPro" id="IPR010796">
    <property type="entry name" value="C2_B9-type_dom"/>
</dbReference>
<keyword evidence="2" id="KW-0963">Cytoplasm</keyword>
<dbReference type="EMBL" id="VIIS01002058">
    <property type="protein sequence ID" value="KAF0289127.1"/>
    <property type="molecule type" value="Genomic_DNA"/>
</dbReference>
<dbReference type="Proteomes" id="UP000440578">
    <property type="component" value="Unassembled WGS sequence"/>
</dbReference>
<evidence type="ECO:0000256" key="2">
    <source>
        <dbReference type="ARBA" id="ARBA00022490"/>
    </source>
</evidence>
<name>A0A6A4UZ47_AMPAM</name>
<reference evidence="7 8" key="1">
    <citation type="submission" date="2019-07" db="EMBL/GenBank/DDBJ databases">
        <title>Draft genome assembly of a fouling barnacle, Amphibalanus amphitrite (Darwin, 1854): The first reference genome for Thecostraca.</title>
        <authorList>
            <person name="Kim W."/>
        </authorList>
    </citation>
    <scope>NUCLEOTIDE SEQUENCE [LARGE SCALE GENOMIC DNA]</scope>
    <source>
        <strain evidence="7">SNU_AA5</strain>
        <tissue evidence="7">Soma without cirri and trophi</tissue>
    </source>
</reference>
<evidence type="ECO:0000256" key="3">
    <source>
        <dbReference type="ARBA" id="ARBA00022794"/>
    </source>
</evidence>
<keyword evidence="8" id="KW-1185">Reference proteome</keyword>
<evidence type="ECO:0000313" key="8">
    <source>
        <dbReference type="Proteomes" id="UP000440578"/>
    </source>
</evidence>
<dbReference type="Pfam" id="PF07162">
    <property type="entry name" value="B9-C2"/>
    <property type="match status" value="1"/>
</dbReference>
<feature type="region of interest" description="Disordered" evidence="6">
    <location>
        <begin position="143"/>
        <end position="169"/>
    </location>
</feature>
<dbReference type="PANTHER" id="PTHR12968">
    <property type="entry name" value="B9 DOMAIN-CONTAINING"/>
    <property type="match status" value="1"/>
</dbReference>
<accession>A0A6A4UZ47</accession>
<evidence type="ECO:0000313" key="7">
    <source>
        <dbReference type="EMBL" id="KAF0289127.1"/>
    </source>
</evidence>
<keyword evidence="3" id="KW-0970">Cilium biogenesis/degradation</keyword>
<dbReference type="GO" id="GO:0060271">
    <property type="term" value="P:cilium assembly"/>
    <property type="evidence" value="ECO:0007669"/>
    <property type="project" value="TreeGrafter"/>
</dbReference>
<dbReference type="GO" id="GO:0036038">
    <property type="term" value="C:MKS complex"/>
    <property type="evidence" value="ECO:0007669"/>
    <property type="project" value="TreeGrafter"/>
</dbReference>
<feature type="compositionally biased region" description="Polar residues" evidence="6">
    <location>
        <begin position="1"/>
        <end position="12"/>
    </location>
</feature>
<dbReference type="OrthoDB" id="10263520at2759"/>
<comment type="subcellular location">
    <subcellularLocation>
        <location evidence="1">Cytoplasm</location>
        <location evidence="1">Cytoskeleton</location>
        <location evidence="1">Cilium basal body</location>
    </subcellularLocation>
</comment>
<keyword evidence="5" id="KW-0966">Cell projection</keyword>
<keyword evidence="4" id="KW-0206">Cytoskeleton</keyword>
<gene>
    <name evidence="7" type="primary">MKS1_1</name>
    <name evidence="7" type="ORF">FJT64_012550</name>
</gene>
<evidence type="ECO:0000256" key="5">
    <source>
        <dbReference type="ARBA" id="ARBA00023273"/>
    </source>
</evidence>
<dbReference type="PROSITE" id="PS51381">
    <property type="entry name" value="C2_B9"/>
    <property type="match status" value="1"/>
</dbReference>
<feature type="compositionally biased region" description="Low complexity" evidence="6">
    <location>
        <begin position="144"/>
        <end position="156"/>
    </location>
</feature>
<dbReference type="AlphaFoldDB" id="A0A6A4UZ47"/>
<proteinExistence type="predicted"/>
<comment type="caution">
    <text evidence="7">The sequence shown here is derived from an EMBL/GenBank/DDBJ whole genome shotgun (WGS) entry which is preliminary data.</text>
</comment>
<dbReference type="PANTHER" id="PTHR12968:SF4">
    <property type="entry name" value="TECTONIC-LIKE COMPLEX MEMBER MKS1"/>
    <property type="match status" value="1"/>
</dbReference>
<evidence type="ECO:0000256" key="1">
    <source>
        <dbReference type="ARBA" id="ARBA00004120"/>
    </source>
</evidence>